<dbReference type="InterPro" id="IPR036890">
    <property type="entry name" value="HATPase_C_sf"/>
</dbReference>
<protein>
    <recommendedName>
        <fullName evidence="8">Histidine kinase/HSP90-like ATPase domain-containing protein</fullName>
    </recommendedName>
</protein>
<feature type="domain" description="Histidine kinase/HSP90-like ATPase" evidence="8">
    <location>
        <begin position="24"/>
        <end position="180"/>
    </location>
</feature>
<dbReference type="InterPro" id="IPR001404">
    <property type="entry name" value="Hsp90_fam"/>
</dbReference>
<name>A0A381VW19_9ZZZZ</name>
<dbReference type="EMBL" id="UINC01009958">
    <property type="protein sequence ID" value="SVA44490.1"/>
    <property type="molecule type" value="Genomic_DNA"/>
</dbReference>
<dbReference type="InterPro" id="IPR003594">
    <property type="entry name" value="HATPase_dom"/>
</dbReference>
<dbReference type="Gene3D" id="3.40.50.11260">
    <property type="match status" value="1"/>
</dbReference>
<keyword evidence="4" id="KW-0547">Nucleotide-binding</keyword>
<dbReference type="PANTHER" id="PTHR11528">
    <property type="entry name" value="HEAT SHOCK PROTEIN 90 FAMILY MEMBER"/>
    <property type="match status" value="1"/>
</dbReference>
<dbReference type="PRINTS" id="PR00775">
    <property type="entry name" value="HEATSHOCK90"/>
</dbReference>
<dbReference type="HAMAP" id="MF_00505">
    <property type="entry name" value="HSP90"/>
    <property type="match status" value="1"/>
</dbReference>
<dbReference type="GO" id="GO:0005524">
    <property type="term" value="F:ATP binding"/>
    <property type="evidence" value="ECO:0007669"/>
    <property type="project" value="UniProtKB-KW"/>
</dbReference>
<comment type="similarity">
    <text evidence="2">Belongs to the heat shock protein 90 family.</text>
</comment>
<evidence type="ECO:0000256" key="1">
    <source>
        <dbReference type="ARBA" id="ARBA00004496"/>
    </source>
</evidence>
<evidence type="ECO:0000256" key="3">
    <source>
        <dbReference type="ARBA" id="ARBA00022490"/>
    </source>
</evidence>
<evidence type="ECO:0000256" key="7">
    <source>
        <dbReference type="ARBA" id="ARBA00023186"/>
    </source>
</evidence>
<dbReference type="Gene3D" id="3.30.230.80">
    <property type="match status" value="1"/>
</dbReference>
<comment type="subcellular location">
    <subcellularLocation>
        <location evidence="1">Cytoplasm</location>
    </subcellularLocation>
</comment>
<dbReference type="PROSITE" id="PS00298">
    <property type="entry name" value="HSP90"/>
    <property type="match status" value="1"/>
</dbReference>
<dbReference type="PIRSF" id="PIRSF002583">
    <property type="entry name" value="Hsp90"/>
    <property type="match status" value="1"/>
</dbReference>
<dbReference type="CDD" id="cd16927">
    <property type="entry name" value="HATPase_Hsp90-like"/>
    <property type="match status" value="1"/>
</dbReference>
<dbReference type="SUPFAM" id="SSF110942">
    <property type="entry name" value="HSP90 C-terminal domain"/>
    <property type="match status" value="1"/>
</dbReference>
<accession>A0A381VW19</accession>
<dbReference type="SUPFAM" id="SSF55874">
    <property type="entry name" value="ATPase domain of HSP90 chaperone/DNA topoisomerase II/histidine kinase"/>
    <property type="match status" value="1"/>
</dbReference>
<dbReference type="GO" id="GO:0051082">
    <property type="term" value="F:unfolded protein binding"/>
    <property type="evidence" value="ECO:0007669"/>
    <property type="project" value="InterPro"/>
</dbReference>
<gene>
    <name evidence="9" type="ORF">METZ01_LOCUS97344</name>
</gene>
<dbReference type="SUPFAM" id="SSF54211">
    <property type="entry name" value="Ribosomal protein S5 domain 2-like"/>
    <property type="match status" value="1"/>
</dbReference>
<evidence type="ECO:0000313" key="9">
    <source>
        <dbReference type="EMBL" id="SVA44490.1"/>
    </source>
</evidence>
<sequence length="621" mass="71251">MSQQPFQTEVSQLLKLIIHSLYSHKEIFLRELISNASDALDKLRYLTLTKDEHKSLSFEPKISLEFKEGDSPTLTITDSGIGMSKKELQDNLGTIARSGTKTFLSKLSGDAKKDSQLIGQFGVGFYSSFMVADRVEVTSKKAGNKEAWKWSSDGQSGFEIKKDIKKENGTVITLHLNEEGKEFASRWQIESLVKKYSDHIDFPIFLTYPEIDYDKEGNEKSRKLKTDQVNDAKAFWTRSKNDLKDKDYKEFYKSFSNDMDVPFEWVHFKAEGNLEFIILFFIPKKASPDIYRADYQSGVKLYVNRVFITDDDKELLPPWLRFVKGIIDSSDLPLNVSREILQQNRIMAKIRSNSVKKILDKLKTVAGDKDKYAEFYDQYGRLIKEGVYQDFEHKDALTELLRFKSTKDEGMVSLREYVGRMRENQKSIYYITGQNQTSLRNSPLLEMYEKKDIEVLLLDDEIDEIIITAVPKYDEKDLKSVNRSGAADDFSDETDKEAEKSLKPVLKKIKKILGEKVKDVKLSNRLSDSPSCIVADEHDPTAQMQELMRSMGQGDMGQIKPILEINPDHAIVKKLKDMTKKKSFDDISLLLYEQALIQEGVKLEDPSGFVERLNSVIVGTM</sequence>
<keyword evidence="5" id="KW-0067">ATP-binding</keyword>
<dbReference type="Gene3D" id="1.20.120.790">
    <property type="entry name" value="Heat shock protein 90, C-terminal domain"/>
    <property type="match status" value="1"/>
</dbReference>
<keyword evidence="3" id="KW-0963">Cytoplasm</keyword>
<dbReference type="GO" id="GO:0016887">
    <property type="term" value="F:ATP hydrolysis activity"/>
    <property type="evidence" value="ECO:0007669"/>
    <property type="project" value="InterPro"/>
</dbReference>
<dbReference type="Pfam" id="PF13589">
    <property type="entry name" value="HATPase_c_3"/>
    <property type="match status" value="1"/>
</dbReference>
<evidence type="ECO:0000256" key="4">
    <source>
        <dbReference type="ARBA" id="ARBA00022741"/>
    </source>
</evidence>
<dbReference type="InterPro" id="IPR037196">
    <property type="entry name" value="HSP90_C"/>
</dbReference>
<evidence type="ECO:0000256" key="6">
    <source>
        <dbReference type="ARBA" id="ARBA00023016"/>
    </source>
</evidence>
<evidence type="ECO:0000256" key="5">
    <source>
        <dbReference type="ARBA" id="ARBA00022840"/>
    </source>
</evidence>
<evidence type="ECO:0000256" key="2">
    <source>
        <dbReference type="ARBA" id="ARBA00008239"/>
    </source>
</evidence>
<dbReference type="InterPro" id="IPR020568">
    <property type="entry name" value="Ribosomal_Su5_D2-typ_SF"/>
</dbReference>
<dbReference type="Pfam" id="PF00183">
    <property type="entry name" value="HSP90"/>
    <property type="match status" value="1"/>
</dbReference>
<organism evidence="9">
    <name type="scientific">marine metagenome</name>
    <dbReference type="NCBI Taxonomy" id="408172"/>
    <lineage>
        <taxon>unclassified sequences</taxon>
        <taxon>metagenomes</taxon>
        <taxon>ecological metagenomes</taxon>
    </lineage>
</organism>
<dbReference type="NCBIfam" id="NF003555">
    <property type="entry name" value="PRK05218.1"/>
    <property type="match status" value="1"/>
</dbReference>
<proteinExistence type="inferred from homology"/>
<dbReference type="InterPro" id="IPR019805">
    <property type="entry name" value="Heat_shock_protein_90_CS"/>
</dbReference>
<reference evidence="9" key="1">
    <citation type="submission" date="2018-05" db="EMBL/GenBank/DDBJ databases">
        <authorList>
            <person name="Lanie J.A."/>
            <person name="Ng W.-L."/>
            <person name="Kazmierczak K.M."/>
            <person name="Andrzejewski T.M."/>
            <person name="Davidsen T.M."/>
            <person name="Wayne K.J."/>
            <person name="Tettelin H."/>
            <person name="Glass J.I."/>
            <person name="Rusch D."/>
            <person name="Podicherti R."/>
            <person name="Tsui H.-C.T."/>
            <person name="Winkler M.E."/>
        </authorList>
    </citation>
    <scope>NUCLEOTIDE SEQUENCE</scope>
</reference>
<dbReference type="FunFam" id="3.30.565.10:FF:000009">
    <property type="entry name" value="Molecular chaperone HtpG"/>
    <property type="match status" value="1"/>
</dbReference>
<dbReference type="InterPro" id="IPR020575">
    <property type="entry name" value="Hsp90_N"/>
</dbReference>
<evidence type="ECO:0000259" key="8">
    <source>
        <dbReference type="SMART" id="SM00387"/>
    </source>
</evidence>
<dbReference type="AlphaFoldDB" id="A0A381VW19"/>
<dbReference type="GO" id="GO:0140662">
    <property type="term" value="F:ATP-dependent protein folding chaperone"/>
    <property type="evidence" value="ECO:0007669"/>
    <property type="project" value="InterPro"/>
</dbReference>
<dbReference type="GO" id="GO:0005737">
    <property type="term" value="C:cytoplasm"/>
    <property type="evidence" value="ECO:0007669"/>
    <property type="project" value="UniProtKB-SubCell"/>
</dbReference>
<dbReference type="SMART" id="SM00387">
    <property type="entry name" value="HATPase_c"/>
    <property type="match status" value="1"/>
</dbReference>
<keyword evidence="7" id="KW-0143">Chaperone</keyword>
<keyword evidence="6" id="KW-0346">Stress response</keyword>
<dbReference type="Gene3D" id="3.30.565.10">
    <property type="entry name" value="Histidine kinase-like ATPase, C-terminal domain"/>
    <property type="match status" value="1"/>
</dbReference>